<gene>
    <name evidence="4" type="primary">cmr1</name>
    <name evidence="4" type="ORF">JFN88_22180</name>
</gene>
<feature type="region of interest" description="Disordered" evidence="2">
    <location>
        <begin position="489"/>
        <end position="521"/>
    </location>
</feature>
<name>A0A934MX86_9BACL</name>
<sequence>MSTENEVPSQILTNVRAKLKQLQEQQERIEPYVITLVTPMFGGSSEQGKINLNFPIRSSSIRGHLRFWWRATRGAMYDNVRDLRKHEVAIFGDTDTPSRVKLWVTADKAKVEDAKETILNKDQKKVIKFKKGFPKYALFPYEEQGQLFYIKPTYKFRLYIRYEDEPAIRLSNSSPPFTTEIELDLRKEIEAALWAWINFGGLGSRSRRGCGSMHCDGISPGMNEVRNFKKWFAEKIRQYELSLLPAGQYREWPTLSRDRHIVQGIKPAWDARPQNVWGEVIQTYQTFRQSRNIKEDEKIGRSHWPEADSLRRITGMAEPDHHDSTTLPDKTKEELPYAFPRAQLGLPILFNFTQSKNLKASFHDKREPYKTELLPAKAGKTRLASPLILKALAIEPHKSVGAIIVLNHKPVEGLKLTVKEDKEYKPKKNTREEEHFKQVESNVSEINIGPESIYSHLDYPDSPMSITRNETATSVISAIEAFLESEGVKQWQRNQRNNSHQKKPSQPLKPGQRAWNNHRSK</sequence>
<dbReference type="GO" id="GO:0051607">
    <property type="term" value="P:defense response to virus"/>
    <property type="evidence" value="ECO:0007669"/>
    <property type="project" value="UniProtKB-KW"/>
</dbReference>
<evidence type="ECO:0000256" key="2">
    <source>
        <dbReference type="SAM" id="MobiDB-lite"/>
    </source>
</evidence>
<evidence type="ECO:0000313" key="4">
    <source>
        <dbReference type="EMBL" id="MBJ6363927.1"/>
    </source>
</evidence>
<accession>A0A934MX86</accession>
<reference evidence="4" key="1">
    <citation type="submission" date="2020-12" db="EMBL/GenBank/DDBJ databases">
        <authorList>
            <person name="Huq M.A."/>
        </authorList>
    </citation>
    <scope>NUCLEOTIDE SEQUENCE</scope>
    <source>
        <strain evidence="4">MAHUQ-46</strain>
    </source>
</reference>
<dbReference type="Pfam" id="PF03787">
    <property type="entry name" value="RAMPs"/>
    <property type="match status" value="1"/>
</dbReference>
<dbReference type="Proteomes" id="UP000640274">
    <property type="component" value="Unassembled WGS sequence"/>
</dbReference>
<protein>
    <submittedName>
        <fullName evidence="4">Type III-B CRISPR module RAMP protein Cmr1</fullName>
    </submittedName>
</protein>
<dbReference type="NCBIfam" id="TIGR01894">
    <property type="entry name" value="cas_TM1795_cmr1"/>
    <property type="match status" value="1"/>
</dbReference>
<dbReference type="InterPro" id="IPR005537">
    <property type="entry name" value="RAMP_III_fam"/>
</dbReference>
<evidence type="ECO:0000259" key="3">
    <source>
        <dbReference type="Pfam" id="PF03787"/>
    </source>
</evidence>
<evidence type="ECO:0000313" key="5">
    <source>
        <dbReference type="Proteomes" id="UP000640274"/>
    </source>
</evidence>
<comment type="caution">
    <text evidence="4">The sequence shown here is derived from an EMBL/GenBank/DDBJ whole genome shotgun (WGS) entry which is preliminary data.</text>
</comment>
<dbReference type="EMBL" id="JAELUP010000107">
    <property type="protein sequence ID" value="MBJ6363927.1"/>
    <property type="molecule type" value="Genomic_DNA"/>
</dbReference>
<organism evidence="4 5">
    <name type="scientific">Paenibacillus roseus</name>
    <dbReference type="NCBI Taxonomy" id="2798579"/>
    <lineage>
        <taxon>Bacteria</taxon>
        <taxon>Bacillati</taxon>
        <taxon>Bacillota</taxon>
        <taxon>Bacilli</taxon>
        <taxon>Bacillales</taxon>
        <taxon>Paenibacillaceae</taxon>
        <taxon>Paenibacillus</taxon>
    </lineage>
</organism>
<keyword evidence="5" id="KW-1185">Reference proteome</keyword>
<dbReference type="InterPro" id="IPR007522">
    <property type="entry name" value="CRISPR-assoc_prot_TM1795"/>
</dbReference>
<feature type="domain" description="CRISPR type III-associated protein" evidence="3">
    <location>
        <begin position="34"/>
        <end position="213"/>
    </location>
</feature>
<dbReference type="RefSeq" id="WP_199021522.1">
    <property type="nucleotide sequence ID" value="NZ_JAELUP010000107.1"/>
</dbReference>
<proteinExistence type="predicted"/>
<dbReference type="AlphaFoldDB" id="A0A934MX86"/>
<keyword evidence="1" id="KW-0051">Antiviral defense</keyword>
<evidence type="ECO:0000256" key="1">
    <source>
        <dbReference type="ARBA" id="ARBA00023118"/>
    </source>
</evidence>